<dbReference type="RefSeq" id="WP_158277853.1">
    <property type="nucleotide sequence ID" value="NZ_PVZG01000018.1"/>
</dbReference>
<dbReference type="GO" id="GO:0006355">
    <property type="term" value="P:regulation of DNA-templated transcription"/>
    <property type="evidence" value="ECO:0007669"/>
    <property type="project" value="TreeGrafter"/>
</dbReference>
<evidence type="ECO:0000313" key="1">
    <source>
        <dbReference type="EMBL" id="PRY21981.1"/>
    </source>
</evidence>
<accession>A0A2T0RLG9</accession>
<dbReference type="PANTHER" id="PTHR35807">
    <property type="entry name" value="TRANSCRIPTIONAL REGULATOR REDD-RELATED"/>
    <property type="match status" value="1"/>
</dbReference>
<proteinExistence type="predicted"/>
<dbReference type="GO" id="GO:0003677">
    <property type="term" value="F:DNA binding"/>
    <property type="evidence" value="ECO:0007669"/>
    <property type="project" value="TreeGrafter"/>
</dbReference>
<gene>
    <name evidence="1" type="ORF">CLV70_11846</name>
</gene>
<reference evidence="1 2" key="1">
    <citation type="submission" date="2018-03" db="EMBL/GenBank/DDBJ databases">
        <title>Genomic Encyclopedia of Archaeal and Bacterial Type Strains, Phase II (KMG-II): from individual species to whole genera.</title>
        <authorList>
            <person name="Goeker M."/>
        </authorList>
    </citation>
    <scope>NUCLEOTIDE SEQUENCE [LARGE SCALE GENOMIC DNA]</scope>
    <source>
        <strain evidence="1 2">DSM 45348</strain>
    </source>
</reference>
<dbReference type="EMBL" id="PVZG01000018">
    <property type="protein sequence ID" value="PRY21981.1"/>
    <property type="molecule type" value="Genomic_DNA"/>
</dbReference>
<sequence length="1068" mass="114959">MFIALSQRDIARTLRGAAASPAQTGRGRIGWARGLTVAGLSIRVLGEVQIVADGRAQLRRSQEKKALAVLVAARGPLRPEAFLDPVWDPGHATAREALLAPVIARLRRILREHGLDITSARQSRGYQLVAGPERDLADVVDAYRFERAARDVLGLLGAGEHAEAERRYAATAALWPAEPFAEFGPEWSTGEPLRTFRAGLTRVREKLVDGMARAALTRGWYDRAADWASRPVTHRLGRADALWLLRVLDVLRRDGAAAAEDLVEQGRRSGVDLATTSRAFDLIGLHEDGVDVHRPLIPEAPAPARSPAPEAVEAFEDLLGRLAADGPATLTVRHAGNGSTAPLIEDVVARAAVRATAVLAVRCRHLDELSPWRALAGALWAHSRRDLGLGTVAPGVRKLVVEFVSPAVTTTAARPESPRDLAGLIGLLEALLRPVLRAGPLVLVFDDAHLLSPIAGEVLGELREGLAGQPLGIVLIGPHGAGRTPWFTPPGVDLTGPAPAPAAAPADAPAAEARQRFEALAARVADGERLTAPLAVQMARQARLARRLLPADRAARAMLAAARAERHGYSAQAAADWAEAGLRLDCPAALAAELMVTLGDARADLGQAGEAVRQYRNAYDAAEGHPELQAQAAIRMARQWFDPGVVDEQVVYLLRHSLHHLDSVRGEAAGALRLQLQAHLAHKTSMAVAAHVRPAGATVEGGPELARRTLLALDGNHDPAVRCEVLNECRWGLYDHAPPRELREVSHRLREAAIAARSPYFESEALVALIIDHVRLGDLPYVHAAVKDHRKTVAEHPRPQGRWLQDVLDTMLHLWRGTFPAAAGWLFGPGRQAVEEVRPQLAVPADTLKQTWQGQVYWLLRELGRTEDLFTENLAGAIEGDAHFPIWPAALILACCDTGRYAEAADRLAAFVTVHGDLSGWPPHGWSVPTTAVLAEAVATLRERLPSDPTAAALAPRLAPLLRHRRDELVLAGWPTVLLGPVARYSGVLALAEDDPAQAREDLRAAATLAQDSPPTLARIRYDQARVLLREGGTRQRAEAGELLAKVAAVAERLGMAKVHADAGRIRP</sequence>
<dbReference type="OrthoDB" id="5184419at2"/>
<dbReference type="PANTHER" id="PTHR35807:SF1">
    <property type="entry name" value="TRANSCRIPTIONAL REGULATOR REDD"/>
    <property type="match status" value="1"/>
</dbReference>
<comment type="caution">
    <text evidence="1">The sequence shown here is derived from an EMBL/GenBank/DDBJ whole genome shotgun (WGS) entry which is preliminary data.</text>
</comment>
<dbReference type="Proteomes" id="UP000239209">
    <property type="component" value="Unassembled WGS sequence"/>
</dbReference>
<organism evidence="1 2">
    <name type="scientific">Pseudosporangium ferrugineum</name>
    <dbReference type="NCBI Taxonomy" id="439699"/>
    <lineage>
        <taxon>Bacteria</taxon>
        <taxon>Bacillati</taxon>
        <taxon>Actinomycetota</taxon>
        <taxon>Actinomycetes</taxon>
        <taxon>Micromonosporales</taxon>
        <taxon>Micromonosporaceae</taxon>
        <taxon>Pseudosporangium</taxon>
    </lineage>
</organism>
<evidence type="ECO:0000313" key="2">
    <source>
        <dbReference type="Proteomes" id="UP000239209"/>
    </source>
</evidence>
<dbReference type="InterPro" id="IPR051677">
    <property type="entry name" value="AfsR-DnrI-RedD_regulator"/>
</dbReference>
<dbReference type="AlphaFoldDB" id="A0A2T0RLG9"/>
<dbReference type="InterPro" id="IPR036388">
    <property type="entry name" value="WH-like_DNA-bd_sf"/>
</dbReference>
<keyword evidence="2" id="KW-1185">Reference proteome</keyword>
<evidence type="ECO:0008006" key="3">
    <source>
        <dbReference type="Google" id="ProtNLM"/>
    </source>
</evidence>
<dbReference type="Gene3D" id="1.10.10.10">
    <property type="entry name" value="Winged helix-like DNA-binding domain superfamily/Winged helix DNA-binding domain"/>
    <property type="match status" value="1"/>
</dbReference>
<name>A0A2T0RLG9_9ACTN</name>
<protein>
    <recommendedName>
        <fullName evidence="3">Transcriptional regulator</fullName>
    </recommendedName>
</protein>